<dbReference type="Gene3D" id="3.40.50.410">
    <property type="entry name" value="von Willebrand factor, type A domain"/>
    <property type="match status" value="1"/>
</dbReference>
<name>A0A558HLQ9_9GAMM</name>
<accession>A0A558HLQ9</accession>
<dbReference type="Proteomes" id="UP000319941">
    <property type="component" value="Unassembled WGS sequence"/>
</dbReference>
<gene>
    <name evidence="3" type="ORF">FQP86_09230</name>
</gene>
<evidence type="ECO:0000259" key="2">
    <source>
        <dbReference type="PROSITE" id="PS50234"/>
    </source>
</evidence>
<organism evidence="3 4">
    <name type="scientific">Cobetia crustatorum</name>
    <dbReference type="NCBI Taxonomy" id="553385"/>
    <lineage>
        <taxon>Bacteria</taxon>
        <taxon>Pseudomonadati</taxon>
        <taxon>Pseudomonadota</taxon>
        <taxon>Gammaproteobacteria</taxon>
        <taxon>Oceanospirillales</taxon>
        <taxon>Halomonadaceae</taxon>
        <taxon>Cobetia</taxon>
    </lineage>
</organism>
<evidence type="ECO:0000313" key="3">
    <source>
        <dbReference type="EMBL" id="TVU69991.1"/>
    </source>
</evidence>
<dbReference type="RefSeq" id="WP_024952699.1">
    <property type="nucleotide sequence ID" value="NZ_CAWOWR010000116.1"/>
</dbReference>
<dbReference type="SUPFAM" id="SSF53300">
    <property type="entry name" value="vWA-like"/>
    <property type="match status" value="1"/>
</dbReference>
<feature type="domain" description="VWFA" evidence="2">
    <location>
        <begin position="5"/>
        <end position="177"/>
    </location>
</feature>
<comment type="caution">
    <text evidence="3">The sequence shown here is derived from an EMBL/GenBank/DDBJ whole genome shotgun (WGS) entry which is preliminary data.</text>
</comment>
<dbReference type="EMBL" id="VNFH01000006">
    <property type="protein sequence ID" value="TVU69991.1"/>
    <property type="molecule type" value="Genomic_DNA"/>
</dbReference>
<evidence type="ECO:0000313" key="4">
    <source>
        <dbReference type="Proteomes" id="UP000319941"/>
    </source>
</evidence>
<feature type="region of interest" description="Disordered" evidence="1">
    <location>
        <begin position="187"/>
        <end position="214"/>
    </location>
</feature>
<dbReference type="InterPro" id="IPR002035">
    <property type="entry name" value="VWF_A"/>
</dbReference>
<dbReference type="InterPro" id="IPR036465">
    <property type="entry name" value="vWFA_dom_sf"/>
</dbReference>
<sequence>MRRLPVYLVLDKSYSMSGEPINAVNQGLQSLVDMLRQDPHALETVYLSVIEFSSEPIQTIPLTDLMTFQTPAIKPDGMTGLGAALMLTAERIKAEVKQTTADTKGDWRPLVFVFTDGAATDDMSKGIAAIKGVSLAKLIGCAAGKDADVEDLKSFATDVVQLDSNSAESIRAFFAWVSASVSMTSQNIEGGGGDAGGELPPPPKEIQVINLSKD</sequence>
<dbReference type="AlphaFoldDB" id="A0A558HLQ9"/>
<proteinExistence type="predicted"/>
<dbReference type="Pfam" id="PF00092">
    <property type="entry name" value="VWA"/>
    <property type="match status" value="1"/>
</dbReference>
<dbReference type="PIRSF" id="PIRSF020634">
    <property type="entry name" value="TerY_vWA"/>
    <property type="match status" value="1"/>
</dbReference>
<dbReference type="OrthoDB" id="9806395at2"/>
<evidence type="ECO:0000256" key="1">
    <source>
        <dbReference type="SAM" id="MobiDB-lite"/>
    </source>
</evidence>
<dbReference type="STRING" id="553385.GCA_000591415_02808"/>
<protein>
    <submittedName>
        <fullName evidence="3">VWA domain-containing protein</fullName>
    </submittedName>
</protein>
<dbReference type="PROSITE" id="PS50234">
    <property type="entry name" value="VWFA"/>
    <property type="match status" value="1"/>
</dbReference>
<reference evidence="3 4" key="1">
    <citation type="submission" date="2019-07" db="EMBL/GenBank/DDBJ databases">
        <title>Diversity of Bacteria from Kongsfjorden, Arctic.</title>
        <authorList>
            <person name="Yu Y."/>
        </authorList>
    </citation>
    <scope>NUCLEOTIDE SEQUENCE [LARGE SCALE GENOMIC DNA]</scope>
    <source>
        <strain evidence="3 4">SM1923</strain>
    </source>
</reference>
<keyword evidence="4" id="KW-1185">Reference proteome</keyword>
<dbReference type="SMART" id="SM00327">
    <property type="entry name" value="VWA"/>
    <property type="match status" value="1"/>
</dbReference>
<dbReference type="InterPro" id="IPR011392">
    <property type="entry name" value="Tellurite-R_TerY"/>
</dbReference>